<feature type="transmembrane region" description="Helical" evidence="5">
    <location>
        <begin position="174"/>
        <end position="191"/>
    </location>
</feature>
<dbReference type="NCBIfam" id="NF008978">
    <property type="entry name" value="PRK12324.1-4"/>
    <property type="match status" value="1"/>
</dbReference>
<keyword evidence="4 5" id="KW-0472">Membrane</keyword>
<evidence type="ECO:0000256" key="2">
    <source>
        <dbReference type="ARBA" id="ARBA00022692"/>
    </source>
</evidence>
<feature type="transmembrane region" description="Helical" evidence="5">
    <location>
        <begin position="102"/>
        <end position="132"/>
    </location>
</feature>
<protein>
    <submittedName>
        <fullName evidence="6">Decaprenyl-phosphate phosphoribosyltransferase</fullName>
    </submittedName>
</protein>
<dbReference type="Gene3D" id="1.10.357.140">
    <property type="entry name" value="UbiA prenyltransferase"/>
    <property type="match status" value="1"/>
</dbReference>
<reference evidence="6 7" key="1">
    <citation type="submission" date="2017-11" db="EMBL/GenBank/DDBJ databases">
        <title>Evolution of Phototrophy in the Chloroflexi Phylum Driven by Horizontal Gene Transfer.</title>
        <authorList>
            <person name="Ward L.M."/>
            <person name="Hemp J."/>
            <person name="Shih P.M."/>
            <person name="Mcglynn S.E."/>
            <person name="Fischer W."/>
        </authorList>
    </citation>
    <scope>NUCLEOTIDE SEQUENCE [LARGE SCALE GENOMIC DNA]</scope>
    <source>
        <strain evidence="6">JP3_7</strain>
    </source>
</reference>
<feature type="transmembrane region" description="Helical" evidence="5">
    <location>
        <begin position="285"/>
        <end position="302"/>
    </location>
</feature>
<dbReference type="GO" id="GO:0016765">
    <property type="term" value="F:transferase activity, transferring alkyl or aryl (other than methyl) groups"/>
    <property type="evidence" value="ECO:0007669"/>
    <property type="project" value="InterPro"/>
</dbReference>
<feature type="transmembrane region" description="Helical" evidence="5">
    <location>
        <begin position="51"/>
        <end position="71"/>
    </location>
</feature>
<evidence type="ECO:0000256" key="3">
    <source>
        <dbReference type="ARBA" id="ARBA00022989"/>
    </source>
</evidence>
<keyword evidence="2 5" id="KW-0812">Transmembrane</keyword>
<feature type="transmembrane region" description="Helical" evidence="5">
    <location>
        <begin position="144"/>
        <end position="162"/>
    </location>
</feature>
<name>A0A2M8QD95_9CHLR</name>
<keyword evidence="3 5" id="KW-1133">Transmembrane helix</keyword>
<proteinExistence type="predicted"/>
<feature type="transmembrane region" description="Helical" evidence="5">
    <location>
        <begin position="212"/>
        <end position="235"/>
    </location>
</feature>
<evidence type="ECO:0000313" key="7">
    <source>
        <dbReference type="Proteomes" id="UP000230790"/>
    </source>
</evidence>
<evidence type="ECO:0000256" key="1">
    <source>
        <dbReference type="ARBA" id="ARBA00004141"/>
    </source>
</evidence>
<organism evidence="6 7">
    <name type="scientific">Candidatus Thermofonsia Clade 3 bacterium</name>
    <dbReference type="NCBI Taxonomy" id="2364212"/>
    <lineage>
        <taxon>Bacteria</taxon>
        <taxon>Bacillati</taxon>
        <taxon>Chloroflexota</taxon>
        <taxon>Candidatus Thermofontia</taxon>
        <taxon>Candidatus Thermofonsia Clade 3</taxon>
    </lineage>
</organism>
<dbReference type="CDD" id="cd13963">
    <property type="entry name" value="PT_UbiA_2"/>
    <property type="match status" value="1"/>
</dbReference>
<dbReference type="InterPro" id="IPR044878">
    <property type="entry name" value="UbiA_sf"/>
</dbReference>
<evidence type="ECO:0000313" key="6">
    <source>
        <dbReference type="EMBL" id="PJF47785.1"/>
    </source>
</evidence>
<accession>A0A2M8QD95</accession>
<evidence type="ECO:0000256" key="4">
    <source>
        <dbReference type="ARBA" id="ARBA00023136"/>
    </source>
</evidence>
<sequence length="303" mass="33035">MESNEAVAALPHVGRVALGLLRSMRPKQWTKNIFIFAALVFDGKLFQPGPLINTLIGFTVLCLLSSAVYLINDCADVNADRAHPTKRNRPIARGDLPIPFAVAWAALLTVVSLAVAFAVNLAFGAIALAYLAMSTLYTFRIKHVVILDVIFLAAGFVLRVAAGTPLVDAERFSPWLYTCMALLALLIGFGKRRAELVELGGRSATRASLDHYSLPLLDQIIAIVTGALIVSYTFYTFFAPQLPPNHTMMLTIPFVVYALFRYLYLVHAKGEGGAPDELALKDRPLQVTFVLWALAAIAVLYTG</sequence>
<dbReference type="GO" id="GO:0016757">
    <property type="term" value="F:glycosyltransferase activity"/>
    <property type="evidence" value="ECO:0007669"/>
    <property type="project" value="UniProtKB-KW"/>
</dbReference>
<keyword evidence="6" id="KW-0328">Glycosyltransferase</keyword>
<dbReference type="GO" id="GO:0016020">
    <property type="term" value="C:membrane"/>
    <property type="evidence" value="ECO:0007669"/>
    <property type="project" value="UniProtKB-SubCell"/>
</dbReference>
<comment type="caution">
    <text evidence="6">The sequence shown here is derived from an EMBL/GenBank/DDBJ whole genome shotgun (WGS) entry which is preliminary data.</text>
</comment>
<gene>
    <name evidence="6" type="ORF">CUN48_06805</name>
</gene>
<comment type="subcellular location">
    <subcellularLocation>
        <location evidence="1">Membrane</location>
        <topology evidence="1">Multi-pass membrane protein</topology>
    </subcellularLocation>
</comment>
<dbReference type="AlphaFoldDB" id="A0A2M8QD95"/>
<feature type="transmembrane region" description="Helical" evidence="5">
    <location>
        <begin position="247"/>
        <end position="264"/>
    </location>
</feature>
<dbReference type="Pfam" id="PF01040">
    <property type="entry name" value="UbiA"/>
    <property type="match status" value="1"/>
</dbReference>
<keyword evidence="6" id="KW-0808">Transferase</keyword>
<dbReference type="EMBL" id="PGTN01000035">
    <property type="protein sequence ID" value="PJF47785.1"/>
    <property type="molecule type" value="Genomic_DNA"/>
</dbReference>
<dbReference type="Proteomes" id="UP000230790">
    <property type="component" value="Unassembled WGS sequence"/>
</dbReference>
<dbReference type="InterPro" id="IPR000537">
    <property type="entry name" value="UbiA_prenyltransferase"/>
</dbReference>
<evidence type="ECO:0000256" key="5">
    <source>
        <dbReference type="SAM" id="Phobius"/>
    </source>
</evidence>